<keyword evidence="2" id="KW-0805">Transcription regulation</keyword>
<protein>
    <submittedName>
        <fullName evidence="6">Probable LysR-family transcriptional regulator</fullName>
    </submittedName>
</protein>
<reference evidence="6 7" key="1">
    <citation type="journal article" date="2012" name="BMC Genomics">
        <title>Comparative genomics of the classical Bordetella subspecies: the evolution and exchange of virulence-associated diversity amongst closely related pathogens.</title>
        <authorList>
            <person name="Park J."/>
            <person name="Zhang Y."/>
            <person name="Buboltz A.M."/>
            <person name="Zhang X."/>
            <person name="Schuster S.C."/>
            <person name="Ahuja U."/>
            <person name="Liu M."/>
            <person name="Miller J.F."/>
            <person name="Sebaihia M."/>
            <person name="Bentley S.D."/>
            <person name="Parkhill J."/>
            <person name="Harvill E.T."/>
        </authorList>
    </citation>
    <scope>NUCLEOTIDE SEQUENCE [LARGE SCALE GENOMIC DNA]</scope>
    <source>
        <strain evidence="6 7">253</strain>
    </source>
</reference>
<feature type="domain" description="HTH lysR-type" evidence="5">
    <location>
        <begin position="1"/>
        <end position="58"/>
    </location>
</feature>
<dbReference type="SUPFAM" id="SSF53850">
    <property type="entry name" value="Periplasmic binding protein-like II"/>
    <property type="match status" value="1"/>
</dbReference>
<dbReference type="Gene3D" id="3.40.190.10">
    <property type="entry name" value="Periplasmic binding protein-like II"/>
    <property type="match status" value="2"/>
</dbReference>
<dbReference type="EMBL" id="HE965806">
    <property type="protein sequence ID" value="CCJ54376.1"/>
    <property type="molecule type" value="Genomic_DNA"/>
</dbReference>
<evidence type="ECO:0000259" key="5">
    <source>
        <dbReference type="PROSITE" id="PS50931"/>
    </source>
</evidence>
<dbReference type="HOGENOM" id="CLU_039613_6_4_4"/>
<dbReference type="AlphaFoldDB" id="A0A0C6P3I1"/>
<dbReference type="InterPro" id="IPR000847">
    <property type="entry name" value="LysR_HTH_N"/>
</dbReference>
<dbReference type="PANTHER" id="PTHR30346">
    <property type="entry name" value="TRANSCRIPTIONAL DUAL REGULATOR HCAR-RELATED"/>
    <property type="match status" value="1"/>
</dbReference>
<dbReference type="GO" id="GO:0003700">
    <property type="term" value="F:DNA-binding transcription factor activity"/>
    <property type="evidence" value="ECO:0007669"/>
    <property type="project" value="InterPro"/>
</dbReference>
<sequence>MELRQLRYFVAVAEALHFGRAARRLSISQPPLSFNIARLEESLGYALLRRSTRAVELTAAGKVFYQEACRILALADQARALGQRAARGEVGSLRVGFVGASLLSPMARVLRQFEQDRPGLMLSVHELNSFEQIHALQREQIDFGIMHPRSIPDGILARLLHREPFVCALPDSHPLAARQRIRLQALKDESFVLFPRHFSPEYHDQIIALCMDAGFTPHIRYEVRANATVVALVAAGFGVAIVPRSVSRVAIDGIRFRPLAKAGVESQLLGVWRDDGHDSLIQPLLAAMASLLPAARR</sequence>
<dbReference type="InterPro" id="IPR005119">
    <property type="entry name" value="LysR_subst-bd"/>
</dbReference>
<organism evidence="6 7">
    <name type="scientific">Bordetella bronchiseptica 253</name>
    <dbReference type="NCBI Taxonomy" id="568707"/>
    <lineage>
        <taxon>Bacteria</taxon>
        <taxon>Pseudomonadati</taxon>
        <taxon>Pseudomonadota</taxon>
        <taxon>Betaproteobacteria</taxon>
        <taxon>Burkholderiales</taxon>
        <taxon>Alcaligenaceae</taxon>
        <taxon>Bordetella</taxon>
    </lineage>
</organism>
<evidence type="ECO:0000256" key="4">
    <source>
        <dbReference type="ARBA" id="ARBA00023163"/>
    </source>
</evidence>
<dbReference type="PROSITE" id="PS50931">
    <property type="entry name" value="HTH_LYSR"/>
    <property type="match status" value="1"/>
</dbReference>
<dbReference type="Pfam" id="PF00126">
    <property type="entry name" value="HTH_1"/>
    <property type="match status" value="1"/>
</dbReference>
<evidence type="ECO:0000256" key="3">
    <source>
        <dbReference type="ARBA" id="ARBA00023125"/>
    </source>
</evidence>
<dbReference type="PRINTS" id="PR00039">
    <property type="entry name" value="HTHLYSR"/>
</dbReference>
<dbReference type="InterPro" id="IPR036388">
    <property type="entry name" value="WH-like_DNA-bd_sf"/>
</dbReference>
<comment type="similarity">
    <text evidence="1">Belongs to the LysR transcriptional regulatory family.</text>
</comment>
<dbReference type="FunFam" id="1.10.10.10:FF:000001">
    <property type="entry name" value="LysR family transcriptional regulator"/>
    <property type="match status" value="1"/>
</dbReference>
<dbReference type="GO" id="GO:0032993">
    <property type="term" value="C:protein-DNA complex"/>
    <property type="evidence" value="ECO:0007669"/>
    <property type="project" value="TreeGrafter"/>
</dbReference>
<evidence type="ECO:0000256" key="1">
    <source>
        <dbReference type="ARBA" id="ARBA00009437"/>
    </source>
</evidence>
<gene>
    <name evidence="6" type="ORF">BN112_2459</name>
</gene>
<dbReference type="Gene3D" id="1.10.10.10">
    <property type="entry name" value="Winged helix-like DNA-binding domain superfamily/Winged helix DNA-binding domain"/>
    <property type="match status" value="1"/>
</dbReference>
<evidence type="ECO:0000256" key="2">
    <source>
        <dbReference type="ARBA" id="ARBA00023015"/>
    </source>
</evidence>
<dbReference type="CDD" id="cd08448">
    <property type="entry name" value="PBP2_LTTR_aromatics_like_2"/>
    <property type="match status" value="1"/>
</dbReference>
<dbReference type="KEGG" id="bbh:BN112_2459"/>
<dbReference type="PANTHER" id="PTHR30346:SF0">
    <property type="entry name" value="HCA OPERON TRANSCRIPTIONAL ACTIVATOR HCAR"/>
    <property type="match status" value="1"/>
</dbReference>
<dbReference type="SUPFAM" id="SSF46785">
    <property type="entry name" value="Winged helix' DNA-binding domain"/>
    <property type="match status" value="1"/>
</dbReference>
<dbReference type="GeneID" id="56480347"/>
<dbReference type="GO" id="GO:0003677">
    <property type="term" value="F:DNA binding"/>
    <property type="evidence" value="ECO:0007669"/>
    <property type="project" value="UniProtKB-KW"/>
</dbReference>
<dbReference type="Proteomes" id="UP000007564">
    <property type="component" value="Chromosome"/>
</dbReference>
<evidence type="ECO:0000313" key="7">
    <source>
        <dbReference type="Proteomes" id="UP000007564"/>
    </source>
</evidence>
<dbReference type="RefSeq" id="WP_003808657.1">
    <property type="nucleotide sequence ID" value="NC_019382.1"/>
</dbReference>
<dbReference type="OrthoDB" id="9157176at2"/>
<keyword evidence="4" id="KW-0804">Transcription</keyword>
<name>A0A0C6P3I1_BORBO</name>
<dbReference type="Pfam" id="PF03466">
    <property type="entry name" value="LysR_substrate"/>
    <property type="match status" value="1"/>
</dbReference>
<dbReference type="InterPro" id="IPR036390">
    <property type="entry name" value="WH_DNA-bd_sf"/>
</dbReference>
<keyword evidence="3" id="KW-0238">DNA-binding</keyword>
<evidence type="ECO:0000313" key="6">
    <source>
        <dbReference type="EMBL" id="CCJ54376.1"/>
    </source>
</evidence>
<accession>A0A0C6P3I1</accession>
<proteinExistence type="inferred from homology"/>